<sequence>MVSQYENYLQANTFVQEIDNGQNNNKTNHITESILGSSGSLLHEPTDSGPHMTVRTQSKQSCKSIRIREAKLEKEKDEIEPDYMKSEIHTQNPEKNENAPLTNITQNVWSEIVNMDATNQKEATMIMVTNNKQAISPSATSSSTIEQEPCDELTRDASFSNQYLEKDTFTRSTDIVMEVTENEAEFTTVVNKKKKKEKTANKLKPTSDPIRPSPYKKI</sequence>
<evidence type="ECO:0000313" key="2">
    <source>
        <dbReference type="EMBL" id="KAF0392247.1"/>
    </source>
</evidence>
<name>A0A8H4A298_GIGMA</name>
<feature type="region of interest" description="Disordered" evidence="1">
    <location>
        <begin position="191"/>
        <end position="218"/>
    </location>
</feature>
<keyword evidence="3" id="KW-1185">Reference proteome</keyword>
<dbReference type="EMBL" id="WTPW01002194">
    <property type="protein sequence ID" value="KAF0392247.1"/>
    <property type="molecule type" value="Genomic_DNA"/>
</dbReference>
<comment type="caution">
    <text evidence="2">The sequence shown here is derived from an EMBL/GenBank/DDBJ whole genome shotgun (WGS) entry which is preliminary data.</text>
</comment>
<feature type="region of interest" description="Disordered" evidence="1">
    <location>
        <begin position="38"/>
        <end position="61"/>
    </location>
</feature>
<dbReference type="AlphaFoldDB" id="A0A8H4A298"/>
<gene>
    <name evidence="2" type="ORF">F8M41_010551</name>
</gene>
<dbReference type="Proteomes" id="UP000439903">
    <property type="component" value="Unassembled WGS sequence"/>
</dbReference>
<evidence type="ECO:0000313" key="3">
    <source>
        <dbReference type="Proteomes" id="UP000439903"/>
    </source>
</evidence>
<protein>
    <submittedName>
        <fullName evidence="2">Uncharacterized protein</fullName>
    </submittedName>
</protein>
<accession>A0A8H4A298</accession>
<organism evidence="2 3">
    <name type="scientific">Gigaspora margarita</name>
    <dbReference type="NCBI Taxonomy" id="4874"/>
    <lineage>
        <taxon>Eukaryota</taxon>
        <taxon>Fungi</taxon>
        <taxon>Fungi incertae sedis</taxon>
        <taxon>Mucoromycota</taxon>
        <taxon>Glomeromycotina</taxon>
        <taxon>Glomeromycetes</taxon>
        <taxon>Diversisporales</taxon>
        <taxon>Gigasporaceae</taxon>
        <taxon>Gigaspora</taxon>
    </lineage>
</organism>
<proteinExistence type="predicted"/>
<reference evidence="2 3" key="1">
    <citation type="journal article" date="2019" name="Environ. Microbiol.">
        <title>At the nexus of three kingdoms: the genome of the mycorrhizal fungus Gigaspora margarita provides insights into plant, endobacterial and fungal interactions.</title>
        <authorList>
            <person name="Venice F."/>
            <person name="Ghignone S."/>
            <person name="Salvioli di Fossalunga A."/>
            <person name="Amselem J."/>
            <person name="Novero M."/>
            <person name="Xianan X."/>
            <person name="Sedzielewska Toro K."/>
            <person name="Morin E."/>
            <person name="Lipzen A."/>
            <person name="Grigoriev I.V."/>
            <person name="Henrissat B."/>
            <person name="Martin F.M."/>
            <person name="Bonfante P."/>
        </authorList>
    </citation>
    <scope>NUCLEOTIDE SEQUENCE [LARGE SCALE GENOMIC DNA]</scope>
    <source>
        <strain evidence="2 3">BEG34</strain>
    </source>
</reference>
<evidence type="ECO:0000256" key="1">
    <source>
        <dbReference type="SAM" id="MobiDB-lite"/>
    </source>
</evidence>